<evidence type="ECO:0000313" key="1">
    <source>
        <dbReference type="EMBL" id="BAR00979.1"/>
    </source>
</evidence>
<accession>A0ABN5V0N9</accession>
<dbReference type="Proteomes" id="UP000035061">
    <property type="component" value="Chromosome"/>
</dbReference>
<reference evidence="1 2" key="1">
    <citation type="submission" date="2012-02" db="EMBL/GenBank/DDBJ databases">
        <title>Complete genome sequence of Bifidobacterium catenulatum JCM 1194.</title>
        <authorList>
            <person name="Toh H."/>
            <person name="Oshima K."/>
            <person name="Morita H."/>
            <person name="Hattori M."/>
        </authorList>
    </citation>
    <scope>NUCLEOTIDE SEQUENCE [LARGE SCALE GENOMIC DNA]</scope>
    <source>
        <strain evidence="1 2">JCM 1194</strain>
    </source>
</reference>
<proteinExistence type="predicted"/>
<organism evidence="1 2">
    <name type="scientific">Bifidobacterium catenulatum DSM 16992 = JCM 1194 = LMG 11043</name>
    <dbReference type="NCBI Taxonomy" id="566552"/>
    <lineage>
        <taxon>Bacteria</taxon>
        <taxon>Bacillati</taxon>
        <taxon>Actinomycetota</taxon>
        <taxon>Actinomycetes</taxon>
        <taxon>Bifidobacteriales</taxon>
        <taxon>Bifidobacteriaceae</taxon>
        <taxon>Bifidobacterium</taxon>
    </lineage>
</organism>
<protein>
    <submittedName>
        <fullName evidence="1">Uncharacterized protein</fullName>
    </submittedName>
</protein>
<sequence length="44" mass="5101">MIVGLQFANVKRLEHLMNGKAIRITYTSLSKVRKPWQVMAIRAM</sequence>
<evidence type="ECO:0000313" key="2">
    <source>
        <dbReference type="Proteomes" id="UP000035061"/>
    </source>
</evidence>
<dbReference type="EMBL" id="AP012325">
    <property type="protein sequence ID" value="BAR00979.1"/>
    <property type="molecule type" value="Genomic_DNA"/>
</dbReference>
<keyword evidence="2" id="KW-1185">Reference proteome</keyword>
<gene>
    <name evidence="1" type="ORF">BBCT_0011</name>
</gene>
<name>A0ABN5V0N9_9BIFI</name>